<evidence type="ECO:0008006" key="4">
    <source>
        <dbReference type="Google" id="ProtNLM"/>
    </source>
</evidence>
<evidence type="ECO:0000313" key="2">
    <source>
        <dbReference type="EMBL" id="MBD7952368.1"/>
    </source>
</evidence>
<gene>
    <name evidence="2" type="ORF">H9652_18365</name>
</gene>
<proteinExistence type="predicted"/>
<dbReference type="RefSeq" id="WP_191798106.1">
    <property type="nucleotide sequence ID" value="NZ_JACSQQ010000050.1"/>
</dbReference>
<dbReference type="EMBL" id="JACSQQ010000050">
    <property type="protein sequence ID" value="MBD7952368.1"/>
    <property type="molecule type" value="Genomic_DNA"/>
</dbReference>
<dbReference type="Proteomes" id="UP000641803">
    <property type="component" value="Unassembled WGS sequence"/>
</dbReference>
<name>A0ABR8RX58_9CELL</name>
<protein>
    <recommendedName>
        <fullName evidence="4">DNA-binding protein</fullName>
    </recommendedName>
</protein>
<organism evidence="2 3">
    <name type="scientific">Oerskovia rustica</name>
    <dbReference type="NCBI Taxonomy" id="2762237"/>
    <lineage>
        <taxon>Bacteria</taxon>
        <taxon>Bacillati</taxon>
        <taxon>Actinomycetota</taxon>
        <taxon>Actinomycetes</taxon>
        <taxon>Micrococcales</taxon>
        <taxon>Cellulomonadaceae</taxon>
        <taxon>Oerskovia</taxon>
    </lineage>
</organism>
<evidence type="ECO:0000256" key="1">
    <source>
        <dbReference type="SAM" id="MobiDB-lite"/>
    </source>
</evidence>
<comment type="caution">
    <text evidence="2">The sequence shown here is derived from an EMBL/GenBank/DDBJ whole genome shotgun (WGS) entry which is preliminary data.</text>
</comment>
<keyword evidence="3" id="KW-1185">Reference proteome</keyword>
<evidence type="ECO:0000313" key="3">
    <source>
        <dbReference type="Proteomes" id="UP000641803"/>
    </source>
</evidence>
<feature type="region of interest" description="Disordered" evidence="1">
    <location>
        <begin position="55"/>
        <end position="82"/>
    </location>
</feature>
<accession>A0ABR8RX58</accession>
<reference evidence="2 3" key="1">
    <citation type="submission" date="2020-08" db="EMBL/GenBank/DDBJ databases">
        <title>A Genomic Blueprint of the Chicken Gut Microbiome.</title>
        <authorList>
            <person name="Gilroy R."/>
            <person name="Ravi A."/>
            <person name="Getino M."/>
            <person name="Pursley I."/>
            <person name="Horton D.L."/>
            <person name="Alikhan N.-F."/>
            <person name="Baker D."/>
            <person name="Gharbi K."/>
            <person name="Hall N."/>
            <person name="Watson M."/>
            <person name="Adriaenssens E.M."/>
            <person name="Foster-Nyarko E."/>
            <person name="Jarju S."/>
            <person name="Secka A."/>
            <person name="Antonio M."/>
            <person name="Oren A."/>
            <person name="Chaudhuri R."/>
            <person name="La Ragione R.M."/>
            <person name="Hildebrand F."/>
            <person name="Pallen M.J."/>
        </authorList>
    </citation>
    <scope>NUCLEOTIDE SEQUENCE [LARGE SCALE GENOMIC DNA]</scope>
    <source>
        <strain evidence="2 3">Sa4CUA1</strain>
    </source>
</reference>
<sequence>MTRAEAPKQHLTVVELAERWKRRPEWVQQNARSFFGFKIGREWRFDLTDIESYEDRRKRADPMAPTELSAKRQAAKDAGRGW</sequence>